<sequence>MSDVERVVLILVGLVGSGKTAFATALQHHFPNRWRRCNQDELGNRRQVEALARDSLRKGFSVCIDRTNIDESQRAHWINIAREFSNTSVWIIVFDTPYDVCASRLRDRTSHPTIHSFEQGLSILSRFANDFRPPTAEEDFNRIISLELSDTKPDYSALDISIILERVRSSAVVSGGSTPVRTSWAERRRASGRGLHTKADNRRPYGDRHITSDSSTDSARGANSFFGKLWEQGTGVVFQTQSSGTSAVEASSIEAGGGLATNYDTQNSPPLEEARYLSDSLGVD</sequence>
<dbReference type="GO" id="GO:0046403">
    <property type="term" value="F:polynucleotide 3'-phosphatase activity"/>
    <property type="evidence" value="ECO:0007669"/>
    <property type="project" value="TreeGrafter"/>
</dbReference>
<dbReference type="OrthoDB" id="3512845at2759"/>
<dbReference type="PANTHER" id="PTHR12083">
    <property type="entry name" value="BIFUNCTIONAL POLYNUCLEOTIDE PHOSPHATASE/KINASE"/>
    <property type="match status" value="1"/>
</dbReference>
<name>A0A9P5QAG9_9AGAR</name>
<organism evidence="2 3">
    <name type="scientific">Rhodocollybia butyracea</name>
    <dbReference type="NCBI Taxonomy" id="206335"/>
    <lineage>
        <taxon>Eukaryota</taxon>
        <taxon>Fungi</taxon>
        <taxon>Dikarya</taxon>
        <taxon>Basidiomycota</taxon>
        <taxon>Agaricomycotina</taxon>
        <taxon>Agaricomycetes</taxon>
        <taxon>Agaricomycetidae</taxon>
        <taxon>Agaricales</taxon>
        <taxon>Marasmiineae</taxon>
        <taxon>Omphalotaceae</taxon>
        <taxon>Rhodocollybia</taxon>
    </lineage>
</organism>
<dbReference type="Proteomes" id="UP000772434">
    <property type="component" value="Unassembled WGS sequence"/>
</dbReference>
<dbReference type="Pfam" id="PF13671">
    <property type="entry name" value="AAA_33"/>
    <property type="match status" value="1"/>
</dbReference>
<dbReference type="GO" id="GO:0046404">
    <property type="term" value="F:ATP-dependent polydeoxyribonucleotide 5'-hydroxyl-kinase activity"/>
    <property type="evidence" value="ECO:0007669"/>
    <property type="project" value="TreeGrafter"/>
</dbReference>
<feature type="region of interest" description="Disordered" evidence="1">
    <location>
        <begin position="259"/>
        <end position="284"/>
    </location>
</feature>
<dbReference type="InterPro" id="IPR027417">
    <property type="entry name" value="P-loop_NTPase"/>
</dbReference>
<dbReference type="EMBL" id="JADNRY010000002">
    <property type="protein sequence ID" value="KAF9078174.1"/>
    <property type="molecule type" value="Genomic_DNA"/>
</dbReference>
<evidence type="ECO:0000313" key="2">
    <source>
        <dbReference type="EMBL" id="KAF9078174.1"/>
    </source>
</evidence>
<reference evidence="2" key="1">
    <citation type="submission" date="2020-11" db="EMBL/GenBank/DDBJ databases">
        <authorList>
            <consortium name="DOE Joint Genome Institute"/>
            <person name="Ahrendt S."/>
            <person name="Riley R."/>
            <person name="Andreopoulos W."/>
            <person name="Labutti K."/>
            <person name="Pangilinan J."/>
            <person name="Ruiz-Duenas F.J."/>
            <person name="Barrasa J.M."/>
            <person name="Sanchez-Garcia M."/>
            <person name="Camarero S."/>
            <person name="Miyauchi S."/>
            <person name="Serrano A."/>
            <person name="Linde D."/>
            <person name="Babiker R."/>
            <person name="Drula E."/>
            <person name="Ayuso-Fernandez I."/>
            <person name="Pacheco R."/>
            <person name="Padilla G."/>
            <person name="Ferreira P."/>
            <person name="Barriuso J."/>
            <person name="Kellner H."/>
            <person name="Castanera R."/>
            <person name="Alfaro M."/>
            <person name="Ramirez L."/>
            <person name="Pisabarro A.G."/>
            <person name="Kuo A."/>
            <person name="Tritt A."/>
            <person name="Lipzen A."/>
            <person name="He G."/>
            <person name="Yan M."/>
            <person name="Ng V."/>
            <person name="Cullen D."/>
            <person name="Martin F."/>
            <person name="Rosso M.-N."/>
            <person name="Henrissat B."/>
            <person name="Hibbett D."/>
            <person name="Martinez A.T."/>
            <person name="Grigoriev I.V."/>
        </authorList>
    </citation>
    <scope>NUCLEOTIDE SEQUENCE</scope>
    <source>
        <strain evidence="2">AH 40177</strain>
    </source>
</reference>
<feature type="region of interest" description="Disordered" evidence="1">
    <location>
        <begin position="185"/>
        <end position="219"/>
    </location>
</feature>
<dbReference type="GO" id="GO:0006281">
    <property type="term" value="P:DNA repair"/>
    <property type="evidence" value="ECO:0007669"/>
    <property type="project" value="TreeGrafter"/>
</dbReference>
<comment type="caution">
    <text evidence="2">The sequence shown here is derived from an EMBL/GenBank/DDBJ whole genome shotgun (WGS) entry which is preliminary data.</text>
</comment>
<gene>
    <name evidence="2" type="ORF">BDP27DRAFT_1310926</name>
</gene>
<proteinExistence type="predicted"/>
<evidence type="ECO:0000313" key="3">
    <source>
        <dbReference type="Proteomes" id="UP000772434"/>
    </source>
</evidence>
<dbReference type="SUPFAM" id="SSF52540">
    <property type="entry name" value="P-loop containing nucleoside triphosphate hydrolases"/>
    <property type="match status" value="1"/>
</dbReference>
<dbReference type="Gene3D" id="3.40.50.300">
    <property type="entry name" value="P-loop containing nucleotide triphosphate hydrolases"/>
    <property type="match status" value="1"/>
</dbReference>
<keyword evidence="2" id="KW-0378">Hydrolase</keyword>
<dbReference type="PANTHER" id="PTHR12083:SF9">
    <property type="entry name" value="BIFUNCTIONAL POLYNUCLEOTIDE PHOSPHATASE_KINASE"/>
    <property type="match status" value="1"/>
</dbReference>
<evidence type="ECO:0000256" key="1">
    <source>
        <dbReference type="SAM" id="MobiDB-lite"/>
    </source>
</evidence>
<dbReference type="AlphaFoldDB" id="A0A9P5QAG9"/>
<dbReference type="GO" id="GO:0003690">
    <property type="term" value="F:double-stranded DNA binding"/>
    <property type="evidence" value="ECO:0007669"/>
    <property type="project" value="TreeGrafter"/>
</dbReference>
<keyword evidence="3" id="KW-1185">Reference proteome</keyword>
<accession>A0A9P5QAG9</accession>
<protein>
    <submittedName>
        <fullName evidence="2">P-loop containing nucleoside triphosphate hydrolase protein</fullName>
    </submittedName>
</protein>
<feature type="compositionally biased region" description="Basic and acidic residues" evidence="1">
    <location>
        <begin position="197"/>
        <end position="211"/>
    </location>
</feature>